<dbReference type="AlphaFoldDB" id="A0A7W8JVQ0"/>
<evidence type="ECO:0000256" key="1">
    <source>
        <dbReference type="ARBA" id="ARBA00010013"/>
    </source>
</evidence>
<accession>A0A7W8JVQ0</accession>
<name>A0A7W8JVQ0_9DEIO</name>
<keyword evidence="4" id="KW-1185">Reference proteome</keyword>
<evidence type="ECO:0000313" key="3">
    <source>
        <dbReference type="EMBL" id="MBB5363850.1"/>
    </source>
</evidence>
<dbReference type="Pfam" id="PF10634">
    <property type="entry name" value="Iron_transport"/>
    <property type="match status" value="1"/>
</dbReference>
<reference evidence="3 4" key="1">
    <citation type="submission" date="2020-08" db="EMBL/GenBank/DDBJ databases">
        <title>Genomic Encyclopedia of Type Strains, Phase IV (KMG-IV): sequencing the most valuable type-strain genomes for metagenomic binning, comparative biology and taxonomic classification.</title>
        <authorList>
            <person name="Goeker M."/>
        </authorList>
    </citation>
    <scope>NUCLEOTIDE SEQUENCE [LARGE SCALE GENOMIC DNA]</scope>
    <source>
        <strain evidence="3 4">DSM 27939</strain>
    </source>
</reference>
<dbReference type="Gene3D" id="2.60.40.2480">
    <property type="entry name" value="Periplasmic metal-binding protein Tp34-type"/>
    <property type="match status" value="1"/>
</dbReference>
<dbReference type="RefSeq" id="WP_184133458.1">
    <property type="nucleotide sequence ID" value="NZ_JACHFL010000007.1"/>
</dbReference>
<organism evidence="3 4">
    <name type="scientific">Deinococcus humi</name>
    <dbReference type="NCBI Taxonomy" id="662880"/>
    <lineage>
        <taxon>Bacteria</taxon>
        <taxon>Thermotogati</taxon>
        <taxon>Deinococcota</taxon>
        <taxon>Deinococci</taxon>
        <taxon>Deinococcales</taxon>
        <taxon>Deinococcaceae</taxon>
        <taxon>Deinococcus</taxon>
    </lineage>
</organism>
<keyword evidence="2" id="KW-0732">Signal</keyword>
<evidence type="ECO:0000313" key="4">
    <source>
        <dbReference type="Proteomes" id="UP000552709"/>
    </source>
</evidence>
<comment type="caution">
    <text evidence="3">The sequence shown here is derived from an EMBL/GenBank/DDBJ whole genome shotgun (WGS) entry which is preliminary data.</text>
</comment>
<dbReference type="Proteomes" id="UP000552709">
    <property type="component" value="Unassembled WGS sequence"/>
</dbReference>
<protein>
    <recommendedName>
        <fullName evidence="5">Fe2+ transport protein</fullName>
    </recommendedName>
</protein>
<evidence type="ECO:0008006" key="5">
    <source>
        <dbReference type="Google" id="ProtNLM"/>
    </source>
</evidence>
<dbReference type="InterPro" id="IPR018470">
    <property type="entry name" value="Metal-bd_Tp34-typ"/>
</dbReference>
<dbReference type="InterPro" id="IPR038482">
    <property type="entry name" value="Tp34-type_sf"/>
</dbReference>
<proteinExistence type="inferred from homology"/>
<gene>
    <name evidence="3" type="ORF">HNQ08_002957</name>
</gene>
<comment type="similarity">
    <text evidence="1">Belongs to the UPF0423 family.</text>
</comment>
<sequence>MTTPDHKMTPSEEADANQLKLARREGDAYQEALKYMANDVADSGQLQRSGDYIIGYAQEKAEGMYELRGEGQLEWMEPTDENCHLEISVSDASDGRFLPYIKVYATLTGQGETVGPFEVPFLWHPGLYHYGKNIRVPGDGEYDLRVRIEAPTFMRHDKQNGERYAAGAEVTFKNIPVKTGQG</sequence>
<dbReference type="EMBL" id="JACHFL010000007">
    <property type="protein sequence ID" value="MBB5363850.1"/>
    <property type="molecule type" value="Genomic_DNA"/>
</dbReference>
<evidence type="ECO:0000256" key="2">
    <source>
        <dbReference type="ARBA" id="ARBA00022729"/>
    </source>
</evidence>